<evidence type="ECO:0000313" key="7">
    <source>
        <dbReference type="EMBL" id="OPC82797.1"/>
    </source>
</evidence>
<evidence type="ECO:0000313" key="8">
    <source>
        <dbReference type="Proteomes" id="UP000190037"/>
    </source>
</evidence>
<dbReference type="Gene3D" id="1.20.1250.20">
    <property type="entry name" value="MFS general substrate transporter like domains"/>
    <property type="match status" value="1"/>
</dbReference>
<accession>A0A1T3P119</accession>
<evidence type="ECO:0000256" key="6">
    <source>
        <dbReference type="SAM" id="Phobius"/>
    </source>
</evidence>
<gene>
    <name evidence="7" type="ORF">B4N89_19305</name>
</gene>
<dbReference type="InterPro" id="IPR011701">
    <property type="entry name" value="MFS"/>
</dbReference>
<feature type="transmembrane region" description="Helical" evidence="6">
    <location>
        <begin position="26"/>
        <end position="49"/>
    </location>
</feature>
<dbReference type="PANTHER" id="PTHR23513">
    <property type="entry name" value="INTEGRAL MEMBRANE EFFLUX PROTEIN-RELATED"/>
    <property type="match status" value="1"/>
</dbReference>
<comment type="subcellular location">
    <subcellularLocation>
        <location evidence="1">Cell membrane</location>
        <topology evidence="1">Multi-pass membrane protein</topology>
    </subcellularLocation>
</comment>
<keyword evidence="3 6" id="KW-0812">Transmembrane</keyword>
<evidence type="ECO:0000256" key="1">
    <source>
        <dbReference type="ARBA" id="ARBA00004651"/>
    </source>
</evidence>
<name>A0A1T3P119_9ACTN</name>
<keyword evidence="5 6" id="KW-0472">Membrane</keyword>
<comment type="caution">
    <text evidence="7">The sequence shown here is derived from an EMBL/GenBank/DDBJ whole genome shotgun (WGS) entry which is preliminary data.</text>
</comment>
<feature type="transmembrane region" description="Helical" evidence="6">
    <location>
        <begin position="269"/>
        <end position="288"/>
    </location>
</feature>
<dbReference type="Proteomes" id="UP000190037">
    <property type="component" value="Unassembled WGS sequence"/>
</dbReference>
<feature type="transmembrane region" description="Helical" evidence="6">
    <location>
        <begin position="235"/>
        <end position="257"/>
    </location>
</feature>
<sequence length="418" mass="41576">MRMGGSGGAGVGVGGQDPGMRRNREVVLSVVAAAYGVSAMGDQMAMVVLVLRLHDQGQSGAVISALVVASVLPIVVVGPLAAPLVDRVESGRLVVVATGLQAVVALGLVVTTNVVGVIVLLALLGAGLAVVSPTLQLLVPEIVGDEGAARGYARMETFRSVGNVAGPAAAGLAVAGVGDRVVLLGNVVSYAVMSVAFVALRIRREPVSGGRSRPGWPAQVREGVGVLGGDRVLRVAIPTLAVAVVFTAILHVARVFFVRDDLGADDTGYGWLVSAHMAGMLLAAALLAGRIPVGRQPAVLIGAGMLSGGCLLISATVAVFAVAVVMFVLMGVANVLANLAIRNLIHARVPPETRGRAFATSSAGLNAANLTGAALGGPAASALGGTGALQLAGAGTLAVSLAAIPLLSHHLAAEPAAE</sequence>
<keyword evidence="4 6" id="KW-1133">Transmembrane helix</keyword>
<feature type="transmembrane region" description="Helical" evidence="6">
    <location>
        <begin position="61"/>
        <end position="81"/>
    </location>
</feature>
<evidence type="ECO:0000256" key="4">
    <source>
        <dbReference type="ARBA" id="ARBA00022989"/>
    </source>
</evidence>
<dbReference type="SUPFAM" id="SSF103473">
    <property type="entry name" value="MFS general substrate transporter"/>
    <property type="match status" value="1"/>
</dbReference>
<keyword evidence="8" id="KW-1185">Reference proteome</keyword>
<dbReference type="PANTHER" id="PTHR23513:SF11">
    <property type="entry name" value="STAPHYLOFERRIN A TRANSPORTER"/>
    <property type="match status" value="1"/>
</dbReference>
<dbReference type="STRING" id="159449.B4N89_19305"/>
<dbReference type="CDD" id="cd06173">
    <property type="entry name" value="MFS_MefA_like"/>
    <property type="match status" value="1"/>
</dbReference>
<feature type="transmembrane region" description="Helical" evidence="6">
    <location>
        <begin position="93"/>
        <end position="111"/>
    </location>
</feature>
<feature type="transmembrane region" description="Helical" evidence="6">
    <location>
        <begin position="117"/>
        <end position="139"/>
    </location>
</feature>
<dbReference type="Pfam" id="PF07690">
    <property type="entry name" value="MFS_1"/>
    <property type="match status" value="2"/>
</dbReference>
<dbReference type="EMBL" id="MWQN01000001">
    <property type="protein sequence ID" value="OPC82797.1"/>
    <property type="molecule type" value="Genomic_DNA"/>
</dbReference>
<keyword evidence="2" id="KW-1003">Cell membrane</keyword>
<dbReference type="GO" id="GO:0005886">
    <property type="term" value="C:plasma membrane"/>
    <property type="evidence" value="ECO:0007669"/>
    <property type="project" value="UniProtKB-SubCell"/>
</dbReference>
<dbReference type="InterPro" id="IPR036259">
    <property type="entry name" value="MFS_trans_sf"/>
</dbReference>
<protein>
    <recommendedName>
        <fullName evidence="9">Major facilitator superfamily (MFS) profile domain-containing protein</fullName>
    </recommendedName>
</protein>
<proteinExistence type="predicted"/>
<evidence type="ECO:0000256" key="3">
    <source>
        <dbReference type="ARBA" id="ARBA00022692"/>
    </source>
</evidence>
<evidence type="ECO:0008006" key="9">
    <source>
        <dbReference type="Google" id="ProtNLM"/>
    </source>
</evidence>
<feature type="transmembrane region" description="Helical" evidence="6">
    <location>
        <begin position="160"/>
        <end position="177"/>
    </location>
</feature>
<reference evidence="7 8" key="1">
    <citation type="submission" date="2017-03" db="EMBL/GenBank/DDBJ databases">
        <title>Draft genome sequence of Streptomyces scabrisporus NF3, endophyte isolated from Amphipterygium adstringens.</title>
        <authorList>
            <person name="Vazquez M."/>
            <person name="Ceapa C.D."/>
            <person name="Rodriguez Luna D."/>
            <person name="Sanchez Esquivel S."/>
        </authorList>
    </citation>
    <scope>NUCLEOTIDE SEQUENCE [LARGE SCALE GENOMIC DNA]</scope>
    <source>
        <strain evidence="7 8">NF3</strain>
    </source>
</reference>
<dbReference type="GO" id="GO:0022857">
    <property type="term" value="F:transmembrane transporter activity"/>
    <property type="evidence" value="ECO:0007669"/>
    <property type="project" value="InterPro"/>
</dbReference>
<feature type="transmembrane region" description="Helical" evidence="6">
    <location>
        <begin position="183"/>
        <end position="202"/>
    </location>
</feature>
<evidence type="ECO:0000256" key="2">
    <source>
        <dbReference type="ARBA" id="ARBA00022475"/>
    </source>
</evidence>
<organism evidence="7 8">
    <name type="scientific">Embleya scabrispora</name>
    <dbReference type="NCBI Taxonomy" id="159449"/>
    <lineage>
        <taxon>Bacteria</taxon>
        <taxon>Bacillati</taxon>
        <taxon>Actinomycetota</taxon>
        <taxon>Actinomycetes</taxon>
        <taxon>Kitasatosporales</taxon>
        <taxon>Streptomycetaceae</taxon>
        <taxon>Embleya</taxon>
    </lineage>
</organism>
<dbReference type="AlphaFoldDB" id="A0A1T3P119"/>
<evidence type="ECO:0000256" key="5">
    <source>
        <dbReference type="ARBA" id="ARBA00023136"/>
    </source>
</evidence>
<feature type="transmembrane region" description="Helical" evidence="6">
    <location>
        <begin position="300"/>
        <end position="333"/>
    </location>
</feature>